<sequence>MREYTAAERLAAAELARADLYFYTRWMFYQRRRFPWKRARQHKILCDALMRVFRGECRRLIVNMPPRYSKTEIAVQNFISWALGHFPDAEFIHTSYGAKLAAKNSLQTRDILDHPAYQEIFPGTRLHPSSMARDDWKTTGGGVMYATGSEGAITGFGAGKQREGFGGAIVIDDPHKPDEADSDTIREGVIEWFQNTLESRTNTPDTPIIVIMQRLHQNDLAGWLLEGGNGEAWEHVCIPVRNEDGTPLWPEKHSSEDLDRMEAANPYVFAGQYMQRPSPRDGGVFKPGRIEIVDALPAGLELHRGWDLAASKGKGDWTVGAKLGRSEDGALWIADIQRERGSPDDVERLLVTTARADWVKVLQSIPQDPGQAGKAQATYLGKKLSGCRFVFTPESGDKATRAAPFASQVNVGNVRMLRAPWNQALIDELAMFPNGTFDDQVDALARAFNSMGDNLSRFKALAS</sequence>
<feature type="domain" description="Terminase large subunit gp17-like C-terminal" evidence="2">
    <location>
        <begin position="304"/>
        <end position="450"/>
    </location>
</feature>
<keyword evidence="1" id="KW-1188">Viral release from host cell</keyword>
<dbReference type="Proteomes" id="UP000215633">
    <property type="component" value="Unassembled WGS sequence"/>
</dbReference>
<accession>A0A261W2E2</accession>
<evidence type="ECO:0000259" key="2">
    <source>
        <dbReference type="Pfam" id="PF17289"/>
    </source>
</evidence>
<keyword evidence="4" id="KW-1185">Reference proteome</keyword>
<evidence type="ECO:0000256" key="1">
    <source>
        <dbReference type="ARBA" id="ARBA00022612"/>
    </source>
</evidence>
<comment type="caution">
    <text evidence="3">The sequence shown here is derived from an EMBL/GenBank/DDBJ whole genome shotgun (WGS) entry which is preliminary data.</text>
</comment>
<protein>
    <submittedName>
        <fullName evidence="3">Terminase</fullName>
    </submittedName>
</protein>
<gene>
    <name evidence="3" type="ORF">CAL24_08305</name>
</gene>
<dbReference type="AlphaFoldDB" id="A0A261W2E2"/>
<evidence type="ECO:0000313" key="3">
    <source>
        <dbReference type="EMBL" id="OZI79902.1"/>
    </source>
</evidence>
<dbReference type="EMBL" id="NEVT01000003">
    <property type="protein sequence ID" value="OZI79902.1"/>
    <property type="molecule type" value="Genomic_DNA"/>
</dbReference>
<evidence type="ECO:0000313" key="4">
    <source>
        <dbReference type="Proteomes" id="UP000215633"/>
    </source>
</evidence>
<organism evidence="3 4">
    <name type="scientific">Bordetella genomosp. 2</name>
    <dbReference type="NCBI Taxonomy" id="1983456"/>
    <lineage>
        <taxon>Bacteria</taxon>
        <taxon>Pseudomonadati</taxon>
        <taxon>Pseudomonadota</taxon>
        <taxon>Betaproteobacteria</taxon>
        <taxon>Burkholderiales</taxon>
        <taxon>Alcaligenaceae</taxon>
        <taxon>Bordetella</taxon>
    </lineage>
</organism>
<dbReference type="Pfam" id="PF17289">
    <property type="entry name" value="Terminase_6C"/>
    <property type="match status" value="1"/>
</dbReference>
<name>A0A261W2E2_9BORD</name>
<proteinExistence type="predicted"/>
<reference evidence="4" key="1">
    <citation type="submission" date="2017-05" db="EMBL/GenBank/DDBJ databases">
        <title>Complete and WGS of Bordetella genogroups.</title>
        <authorList>
            <person name="Spilker T."/>
            <person name="Lipuma J."/>
        </authorList>
    </citation>
    <scope>NUCLEOTIDE SEQUENCE [LARGE SCALE GENOMIC DNA]</scope>
    <source>
        <strain evidence="4">AU8256</strain>
    </source>
</reference>
<dbReference type="NCBIfam" id="TIGR01630">
    <property type="entry name" value="psiM2_ORF9"/>
    <property type="match status" value="1"/>
</dbReference>
<dbReference type="InterPro" id="IPR035421">
    <property type="entry name" value="Terminase_6C"/>
</dbReference>
<dbReference type="RefSeq" id="WP_094806362.1">
    <property type="nucleotide sequence ID" value="NZ_NEVT01000003.1"/>
</dbReference>
<dbReference type="InterPro" id="IPR006517">
    <property type="entry name" value="Phage_terminase_lsu-like_C"/>
</dbReference>